<dbReference type="GO" id="GO:0005654">
    <property type="term" value="C:nucleoplasm"/>
    <property type="evidence" value="ECO:0007669"/>
    <property type="project" value="TreeGrafter"/>
</dbReference>
<dbReference type="PANTHER" id="PTHR10078:SF31">
    <property type="entry name" value="INTERLEUKIN-37"/>
    <property type="match status" value="1"/>
</dbReference>
<evidence type="ECO:0000313" key="7">
    <source>
        <dbReference type="Proteomes" id="UP000550707"/>
    </source>
</evidence>
<dbReference type="GO" id="GO:0005149">
    <property type="term" value="F:interleukin-1 receptor binding"/>
    <property type="evidence" value="ECO:0007669"/>
    <property type="project" value="UniProtKB-UniRule"/>
</dbReference>
<dbReference type="Pfam" id="PF00340">
    <property type="entry name" value="IL1"/>
    <property type="match status" value="1"/>
</dbReference>
<dbReference type="GO" id="GO:0071222">
    <property type="term" value="P:cellular response to lipopolysaccharide"/>
    <property type="evidence" value="ECO:0007669"/>
    <property type="project" value="TreeGrafter"/>
</dbReference>
<keyword evidence="3 4" id="KW-0964">Secreted</keyword>
<dbReference type="GO" id="GO:0005615">
    <property type="term" value="C:extracellular space"/>
    <property type="evidence" value="ECO:0007669"/>
    <property type="project" value="InterPro"/>
</dbReference>
<dbReference type="GO" id="GO:0019221">
    <property type="term" value="P:cytokine-mediated signaling pathway"/>
    <property type="evidence" value="ECO:0007669"/>
    <property type="project" value="TreeGrafter"/>
</dbReference>
<dbReference type="EMBL" id="JACASF010000015">
    <property type="protein sequence ID" value="KAF6429474.1"/>
    <property type="molecule type" value="Genomic_DNA"/>
</dbReference>
<reference evidence="6 7" key="1">
    <citation type="journal article" date="2020" name="Nature">
        <title>Six reference-quality genomes reveal evolution of bat adaptations.</title>
        <authorList>
            <person name="Jebb D."/>
            <person name="Huang Z."/>
            <person name="Pippel M."/>
            <person name="Hughes G.M."/>
            <person name="Lavrichenko K."/>
            <person name="Devanna P."/>
            <person name="Winkler S."/>
            <person name="Jermiin L.S."/>
            <person name="Skirmuntt E.C."/>
            <person name="Katzourakis A."/>
            <person name="Burkitt-Gray L."/>
            <person name="Ray D.A."/>
            <person name="Sullivan K.A.M."/>
            <person name="Roscito J.G."/>
            <person name="Kirilenko B.M."/>
            <person name="Davalos L.M."/>
            <person name="Corthals A.P."/>
            <person name="Power M.L."/>
            <person name="Jones G."/>
            <person name="Ransome R.D."/>
            <person name="Dechmann D.K.N."/>
            <person name="Locatelli A.G."/>
            <person name="Puechmaille S.J."/>
            <person name="Fedrigo O."/>
            <person name="Jarvis E.D."/>
            <person name="Hiller M."/>
            <person name="Vernes S.C."/>
            <person name="Myers E.W."/>
            <person name="Teeling E.C."/>
        </authorList>
    </citation>
    <scope>NUCLEOTIDE SEQUENCE [LARGE SCALE GENOMIC DNA]</scope>
    <source>
        <strain evidence="6">MMolMol1</strain>
        <tissue evidence="6">Muscle</tissue>
    </source>
</reference>
<dbReference type="PANTHER" id="PTHR10078">
    <property type="entry name" value="INTERLEUKIN-1 FAMILY MEMBER"/>
    <property type="match status" value="1"/>
</dbReference>
<organism evidence="6 7">
    <name type="scientific">Molossus molossus</name>
    <name type="common">Pallas' mastiff bat</name>
    <name type="synonym">Vespertilio molossus</name>
    <dbReference type="NCBI Taxonomy" id="27622"/>
    <lineage>
        <taxon>Eukaryota</taxon>
        <taxon>Metazoa</taxon>
        <taxon>Chordata</taxon>
        <taxon>Craniata</taxon>
        <taxon>Vertebrata</taxon>
        <taxon>Euteleostomi</taxon>
        <taxon>Mammalia</taxon>
        <taxon>Eutheria</taxon>
        <taxon>Laurasiatheria</taxon>
        <taxon>Chiroptera</taxon>
        <taxon>Yangochiroptera</taxon>
        <taxon>Molossidae</taxon>
        <taxon>Molossus</taxon>
    </lineage>
</organism>
<dbReference type="Proteomes" id="UP000550707">
    <property type="component" value="Unassembled WGS sequence"/>
</dbReference>
<dbReference type="AlphaFoldDB" id="A0A7J8E234"/>
<gene>
    <name evidence="6" type="ORF">HJG59_006764</name>
</gene>
<evidence type="ECO:0000256" key="3">
    <source>
        <dbReference type="ARBA" id="ARBA00022525"/>
    </source>
</evidence>
<feature type="region of interest" description="Disordered" evidence="5">
    <location>
        <begin position="1"/>
        <end position="58"/>
    </location>
</feature>
<accession>A0A7J8E234</accession>
<evidence type="ECO:0000313" key="6">
    <source>
        <dbReference type="EMBL" id="KAF6429474.1"/>
    </source>
</evidence>
<dbReference type="InterPro" id="IPR000975">
    <property type="entry name" value="IL-1_fam"/>
</dbReference>
<comment type="subcellular location">
    <subcellularLocation>
        <location evidence="1 4">Secreted</location>
    </subcellularLocation>
</comment>
<evidence type="ECO:0000256" key="4">
    <source>
        <dbReference type="RuleBase" id="RU003753"/>
    </source>
</evidence>
<dbReference type="GO" id="GO:0005125">
    <property type="term" value="F:cytokine activity"/>
    <property type="evidence" value="ECO:0007669"/>
    <property type="project" value="UniProtKB-UniRule"/>
</dbReference>
<dbReference type="GO" id="GO:0010628">
    <property type="term" value="P:positive regulation of gene expression"/>
    <property type="evidence" value="ECO:0007669"/>
    <property type="project" value="TreeGrafter"/>
</dbReference>
<keyword evidence="7" id="KW-1185">Reference proteome</keyword>
<dbReference type="Gene3D" id="2.80.10.50">
    <property type="match status" value="1"/>
</dbReference>
<sequence length="216" mass="23835">MSCLEENAQARMDSGDWERADPQCGAEEPARGPLEPGLSLPALSSAHTGPRVANQKPQRFTFHDQDHKVLVLDAKKLIAVQNKSYILPATFFVSACHLSSACEKQGSPVFLAVSKEELFLCCDMDKTKSQPTLRLKEKKLSQLLSAKGDLKSFAFYRIKVGCRNLLESAAHTGWFLSTASSGEPVTMTQKPGRKQYTEFSFIPVHKVESCPSEVSE</sequence>
<proteinExistence type="inferred from homology"/>
<comment type="similarity">
    <text evidence="2 4">Belongs to the IL-1 family.</text>
</comment>
<protein>
    <recommendedName>
        <fullName evidence="4">Interleukin-1</fullName>
    </recommendedName>
</protein>
<dbReference type="PRINTS" id="PR00264">
    <property type="entry name" value="INTERLEUKIN1"/>
</dbReference>
<dbReference type="SUPFAM" id="SSF50353">
    <property type="entry name" value="Cytokine"/>
    <property type="match status" value="1"/>
</dbReference>
<dbReference type="GO" id="GO:0002437">
    <property type="term" value="P:inflammatory response to antigenic stimulus"/>
    <property type="evidence" value="ECO:0007669"/>
    <property type="project" value="TreeGrafter"/>
</dbReference>
<evidence type="ECO:0000256" key="5">
    <source>
        <dbReference type="SAM" id="MobiDB-lite"/>
    </source>
</evidence>
<name>A0A7J8E234_MOLMO</name>
<dbReference type="FunCoup" id="A0A7J8E234">
    <property type="interactions" value="47"/>
</dbReference>
<dbReference type="SMART" id="SM00125">
    <property type="entry name" value="IL1"/>
    <property type="match status" value="1"/>
</dbReference>
<comment type="caution">
    <text evidence="6">The sequence shown here is derived from an EMBL/GenBank/DDBJ whole genome shotgun (WGS) entry which is preliminary data.</text>
</comment>
<evidence type="ECO:0000256" key="1">
    <source>
        <dbReference type="ARBA" id="ARBA00004613"/>
    </source>
</evidence>
<dbReference type="InParanoid" id="A0A7J8E234"/>
<dbReference type="InterPro" id="IPR008996">
    <property type="entry name" value="IL1/FGF"/>
</dbReference>
<evidence type="ECO:0000256" key="2">
    <source>
        <dbReference type="ARBA" id="ARBA00010448"/>
    </source>
</evidence>